<comment type="caution">
    <text evidence="1">The sequence shown here is derived from an EMBL/GenBank/DDBJ whole genome shotgun (WGS) entry which is preliminary data.</text>
</comment>
<dbReference type="RefSeq" id="WP_307435247.1">
    <property type="nucleotide sequence ID" value="NZ_JAUSVK010000001.1"/>
</dbReference>
<reference evidence="1 2" key="1">
    <citation type="submission" date="2023-07" db="EMBL/GenBank/DDBJ databases">
        <title>Genomic Encyclopedia of Type Strains, Phase IV (KMG-IV): sequencing the most valuable type-strain genomes for metagenomic binning, comparative biology and taxonomic classification.</title>
        <authorList>
            <person name="Goeker M."/>
        </authorList>
    </citation>
    <scope>NUCLEOTIDE SEQUENCE [LARGE SCALE GENOMIC DNA]</scope>
    <source>
        <strain evidence="1 2">DSM 5896</strain>
    </source>
</reference>
<organism evidence="1 2">
    <name type="scientific">Labrys monachus</name>
    <dbReference type="NCBI Taxonomy" id="217067"/>
    <lineage>
        <taxon>Bacteria</taxon>
        <taxon>Pseudomonadati</taxon>
        <taxon>Pseudomonadota</taxon>
        <taxon>Alphaproteobacteria</taxon>
        <taxon>Hyphomicrobiales</taxon>
        <taxon>Xanthobacteraceae</taxon>
        <taxon>Labrys</taxon>
    </lineage>
</organism>
<evidence type="ECO:0000313" key="1">
    <source>
        <dbReference type="EMBL" id="MDQ0395887.1"/>
    </source>
</evidence>
<keyword evidence="2" id="KW-1185">Reference proteome</keyword>
<protein>
    <submittedName>
        <fullName evidence="1">Uncharacterized protein</fullName>
    </submittedName>
</protein>
<name>A0ABU0FMQ5_9HYPH</name>
<proteinExistence type="predicted"/>
<accession>A0ABU0FMQ5</accession>
<dbReference type="Proteomes" id="UP001237448">
    <property type="component" value="Unassembled WGS sequence"/>
</dbReference>
<evidence type="ECO:0000313" key="2">
    <source>
        <dbReference type="Proteomes" id="UP001237448"/>
    </source>
</evidence>
<sequence>MVSGEKVENLRSFDDILIGQRVSSLVFVEDYSQIVFDDCILTLFRWPEICRSSLKIKFGDIEYRNLYCEIINKKVVTIEETIEGTKIDFENAISINLNENISDDSIIESGFLIEKKTNTMMSF</sequence>
<dbReference type="EMBL" id="JAUSVK010000001">
    <property type="protein sequence ID" value="MDQ0395887.1"/>
    <property type="molecule type" value="Genomic_DNA"/>
</dbReference>
<gene>
    <name evidence="1" type="ORF">J3R73_005679</name>
</gene>